<comment type="caution">
    <text evidence="6">The sequence shown here is derived from an EMBL/GenBank/DDBJ whole genome shotgun (WGS) entry which is preliminary data.</text>
</comment>
<feature type="transmembrane region" description="Helical" evidence="5">
    <location>
        <begin position="62"/>
        <end position="87"/>
    </location>
</feature>
<evidence type="ECO:0000256" key="2">
    <source>
        <dbReference type="ARBA" id="ARBA00022692"/>
    </source>
</evidence>
<comment type="subcellular location">
    <subcellularLocation>
        <location evidence="1">Membrane</location>
        <topology evidence="1">Multi-pass membrane protein</topology>
    </subcellularLocation>
</comment>
<dbReference type="AlphaFoldDB" id="A0A3M2LWI4"/>
<keyword evidence="2 5" id="KW-0812">Transmembrane</keyword>
<dbReference type="Proteomes" id="UP000282674">
    <property type="component" value="Unassembled WGS sequence"/>
</dbReference>
<evidence type="ECO:0000313" key="6">
    <source>
        <dbReference type="EMBL" id="RMI41486.1"/>
    </source>
</evidence>
<organism evidence="6 7">
    <name type="scientific">Actinomadura harenae</name>
    <dbReference type="NCBI Taxonomy" id="2483351"/>
    <lineage>
        <taxon>Bacteria</taxon>
        <taxon>Bacillati</taxon>
        <taxon>Actinomycetota</taxon>
        <taxon>Actinomycetes</taxon>
        <taxon>Streptosporangiales</taxon>
        <taxon>Thermomonosporaceae</taxon>
        <taxon>Actinomadura</taxon>
    </lineage>
</organism>
<gene>
    <name evidence="6" type="ORF">EBO15_22920</name>
</gene>
<dbReference type="OrthoDB" id="2629817at2"/>
<dbReference type="RefSeq" id="WP_122196485.1">
    <property type="nucleotide sequence ID" value="NZ_JBHSKC010000042.1"/>
</dbReference>
<evidence type="ECO:0000256" key="3">
    <source>
        <dbReference type="ARBA" id="ARBA00022989"/>
    </source>
</evidence>
<evidence type="ECO:0000313" key="7">
    <source>
        <dbReference type="Proteomes" id="UP000282674"/>
    </source>
</evidence>
<evidence type="ECO:0000256" key="4">
    <source>
        <dbReference type="ARBA" id="ARBA00023136"/>
    </source>
</evidence>
<dbReference type="EMBL" id="RFFG01000042">
    <property type="protein sequence ID" value="RMI41486.1"/>
    <property type="molecule type" value="Genomic_DNA"/>
</dbReference>
<proteinExistence type="predicted"/>
<protein>
    <submittedName>
        <fullName evidence="6">DoxX family protein</fullName>
    </submittedName>
</protein>
<dbReference type="Pfam" id="PF13564">
    <property type="entry name" value="DoxX_2"/>
    <property type="match status" value="1"/>
</dbReference>
<keyword evidence="4 5" id="KW-0472">Membrane</keyword>
<evidence type="ECO:0000256" key="1">
    <source>
        <dbReference type="ARBA" id="ARBA00004141"/>
    </source>
</evidence>
<keyword evidence="3 5" id="KW-1133">Transmembrane helix</keyword>
<dbReference type="InterPro" id="IPR032808">
    <property type="entry name" value="DoxX"/>
</dbReference>
<name>A0A3M2LWI4_9ACTN</name>
<evidence type="ECO:0000256" key="5">
    <source>
        <dbReference type="SAM" id="Phobius"/>
    </source>
</evidence>
<accession>A0A3M2LWI4</accession>
<dbReference type="GO" id="GO:0016020">
    <property type="term" value="C:membrane"/>
    <property type="evidence" value="ECO:0007669"/>
    <property type="project" value="UniProtKB-SubCell"/>
</dbReference>
<reference evidence="6 7" key="1">
    <citation type="submission" date="2018-10" db="EMBL/GenBank/DDBJ databases">
        <title>Isolation from soil.</title>
        <authorList>
            <person name="Hu J."/>
        </authorList>
    </citation>
    <scope>NUCLEOTIDE SEQUENCE [LARGE SCALE GENOMIC DNA]</scope>
    <source>
        <strain evidence="6 7">NEAU-Ht49</strain>
    </source>
</reference>
<keyword evidence="7" id="KW-1185">Reference proteome</keyword>
<sequence>MSTTYTVVTVLTAAWIGFSAVSLLRRADFVTQPLVEYGVPRTWWTALGTAKALGSLGLLAGLAVPAVGVAAALGLALYFLGAIATVLRVHSYKTLPYPVLYLTLSTTT</sequence>